<dbReference type="GO" id="GO:0031204">
    <property type="term" value="P:post-translational protein targeting to membrane, translocation"/>
    <property type="evidence" value="ECO:0007669"/>
    <property type="project" value="InterPro"/>
</dbReference>
<gene>
    <name evidence="3" type="ORF">FFLO_02159</name>
</gene>
<feature type="compositionally biased region" description="Low complexity" evidence="1">
    <location>
        <begin position="281"/>
        <end position="291"/>
    </location>
</feature>
<dbReference type="Pfam" id="PF09802">
    <property type="entry name" value="Sec66"/>
    <property type="match status" value="1"/>
</dbReference>
<comment type="caution">
    <text evidence="3">The sequence shown here is derived from an EMBL/GenBank/DDBJ whole genome shotgun (WGS) entry which is preliminary data.</text>
</comment>
<dbReference type="AlphaFoldDB" id="A0A8K0JN34"/>
<feature type="compositionally biased region" description="Polar residues" evidence="1">
    <location>
        <begin position="268"/>
        <end position="279"/>
    </location>
</feature>
<keyword evidence="4" id="KW-1185">Reference proteome</keyword>
<keyword evidence="2" id="KW-1133">Transmembrane helix</keyword>
<evidence type="ECO:0008006" key="5">
    <source>
        <dbReference type="Google" id="ProtNLM"/>
    </source>
</evidence>
<dbReference type="EMBL" id="JABELV010000033">
    <property type="protein sequence ID" value="KAG7562379.1"/>
    <property type="molecule type" value="Genomic_DNA"/>
</dbReference>
<accession>A0A8K0JN34</accession>
<dbReference type="GO" id="GO:0031207">
    <property type="term" value="C:Sec62/Sec63 complex"/>
    <property type="evidence" value="ECO:0007669"/>
    <property type="project" value="InterPro"/>
</dbReference>
<feature type="compositionally biased region" description="Polar residues" evidence="1">
    <location>
        <begin position="185"/>
        <end position="240"/>
    </location>
</feature>
<reference evidence="3" key="1">
    <citation type="submission" date="2020-04" db="EMBL/GenBank/DDBJ databases">
        <title>Analysis of mating type loci in Filobasidium floriforme.</title>
        <authorList>
            <person name="Nowrousian M."/>
        </authorList>
    </citation>
    <scope>NUCLEOTIDE SEQUENCE</scope>
    <source>
        <strain evidence="3">CBS 6242</strain>
    </source>
</reference>
<feature type="region of interest" description="Disordered" evidence="1">
    <location>
        <begin position="181"/>
        <end position="291"/>
    </location>
</feature>
<dbReference type="PANTHER" id="PTHR28229">
    <property type="entry name" value="TRANSLOCATION PROTEIN SEC66"/>
    <property type="match status" value="1"/>
</dbReference>
<keyword evidence="2" id="KW-0472">Membrane</keyword>
<dbReference type="OrthoDB" id="73168at2759"/>
<name>A0A8K0JN34_9TREE</name>
<dbReference type="InterPro" id="IPR018624">
    <property type="entry name" value="Sec66"/>
</dbReference>
<proteinExistence type="predicted"/>
<evidence type="ECO:0000256" key="1">
    <source>
        <dbReference type="SAM" id="MobiDB-lite"/>
    </source>
</evidence>
<keyword evidence="2" id="KW-0812">Transmembrane</keyword>
<evidence type="ECO:0000256" key="2">
    <source>
        <dbReference type="SAM" id="Phobius"/>
    </source>
</evidence>
<sequence>MALPIYVPLLYVSILVGSLLLFSKWHRKSKEAAILTTEPWFPVHRPRDLYISLLSQQQTQPIDDRILMAALLLRASEDVRRIHRLRVSKQALAALIQSGGLNEDVQARFAAAEKEMEAEVVDVVSEANSYRQGWGQWVFASASEMVGRDKIKDVLSGIDKVRMEEERKFKILDPTFRSAIAPMPISNNGQPQIQTPAKPSTMTMQAAPSTSTPTVISTNTAAASPVQTSGSTGQSTPVKNSGTSTPATGTGTGEVTPDLKMVDEKSGDNANEVVSSLSTPVKGSSGSGKVS</sequence>
<evidence type="ECO:0000313" key="4">
    <source>
        <dbReference type="Proteomes" id="UP000812966"/>
    </source>
</evidence>
<organism evidence="3 4">
    <name type="scientific">Filobasidium floriforme</name>
    <dbReference type="NCBI Taxonomy" id="5210"/>
    <lineage>
        <taxon>Eukaryota</taxon>
        <taxon>Fungi</taxon>
        <taxon>Dikarya</taxon>
        <taxon>Basidiomycota</taxon>
        <taxon>Agaricomycotina</taxon>
        <taxon>Tremellomycetes</taxon>
        <taxon>Filobasidiales</taxon>
        <taxon>Filobasidiaceae</taxon>
        <taxon>Filobasidium</taxon>
    </lineage>
</organism>
<feature type="transmembrane region" description="Helical" evidence="2">
    <location>
        <begin position="6"/>
        <end position="22"/>
    </location>
</feature>
<protein>
    <recommendedName>
        <fullName evidence="5">Translocation protein sec66</fullName>
    </recommendedName>
</protein>
<evidence type="ECO:0000313" key="3">
    <source>
        <dbReference type="EMBL" id="KAG7562379.1"/>
    </source>
</evidence>
<dbReference type="PANTHER" id="PTHR28229:SF1">
    <property type="entry name" value="TRANSLOCATION PROTEIN SEC66"/>
    <property type="match status" value="1"/>
</dbReference>
<dbReference type="Proteomes" id="UP000812966">
    <property type="component" value="Unassembled WGS sequence"/>
</dbReference>